<feature type="binding site" evidence="5">
    <location>
        <position position="49"/>
    </location>
    <ligand>
        <name>FAD</name>
        <dbReference type="ChEBI" id="CHEBI:57692"/>
    </ligand>
</feature>
<dbReference type="GO" id="GO:0022900">
    <property type="term" value="P:electron transport chain"/>
    <property type="evidence" value="ECO:0007669"/>
    <property type="project" value="TreeGrafter"/>
</dbReference>
<organism evidence="7 8">
    <name type="scientific">Gossypium tomentosum</name>
    <name type="common">Hawaiian cotton</name>
    <name type="synonym">Gossypium sandvicense</name>
    <dbReference type="NCBI Taxonomy" id="34277"/>
    <lineage>
        <taxon>Eukaryota</taxon>
        <taxon>Viridiplantae</taxon>
        <taxon>Streptophyta</taxon>
        <taxon>Embryophyta</taxon>
        <taxon>Tracheophyta</taxon>
        <taxon>Spermatophyta</taxon>
        <taxon>Magnoliopsida</taxon>
        <taxon>eudicotyledons</taxon>
        <taxon>Gunneridae</taxon>
        <taxon>Pentapetalae</taxon>
        <taxon>rosids</taxon>
        <taxon>malvids</taxon>
        <taxon>Malvales</taxon>
        <taxon>Malvaceae</taxon>
        <taxon>Malvoideae</taxon>
        <taxon>Gossypium</taxon>
    </lineage>
</organism>
<keyword evidence="4" id="KW-0560">Oxidoreductase</keyword>
<evidence type="ECO:0000256" key="3">
    <source>
        <dbReference type="ARBA" id="ARBA00022827"/>
    </source>
</evidence>
<feature type="domain" description="Flavoprotein pyridine nucleotide cytochrome reductase-like FAD-binding" evidence="6">
    <location>
        <begin position="1"/>
        <end position="31"/>
    </location>
</feature>
<dbReference type="InterPro" id="IPR039261">
    <property type="entry name" value="FNR_nucleotide-bd"/>
</dbReference>
<accession>A0A5D2LFE8</accession>
<keyword evidence="3 5" id="KW-0274">FAD</keyword>
<dbReference type="SUPFAM" id="SSF52343">
    <property type="entry name" value="Ferredoxin reductase-like, C-terminal NADP-linked domain"/>
    <property type="match status" value="1"/>
</dbReference>
<evidence type="ECO:0000256" key="5">
    <source>
        <dbReference type="PIRSR" id="PIRSR601834-1"/>
    </source>
</evidence>
<comment type="cofactor">
    <cofactor evidence="1 5">
        <name>FAD</name>
        <dbReference type="ChEBI" id="CHEBI:57692"/>
    </cofactor>
</comment>
<evidence type="ECO:0000256" key="1">
    <source>
        <dbReference type="ARBA" id="ARBA00001974"/>
    </source>
</evidence>
<keyword evidence="2 5" id="KW-0285">Flavoprotein</keyword>
<dbReference type="Proteomes" id="UP000322667">
    <property type="component" value="Chromosome D04"/>
</dbReference>
<evidence type="ECO:0000259" key="6">
    <source>
        <dbReference type="Pfam" id="PF00970"/>
    </source>
</evidence>
<feature type="binding site" evidence="5">
    <location>
        <position position="7"/>
    </location>
    <ligand>
        <name>FAD</name>
        <dbReference type="ChEBI" id="CHEBI:57692"/>
    </ligand>
</feature>
<evidence type="ECO:0000313" key="7">
    <source>
        <dbReference type="EMBL" id="TYH77895.1"/>
    </source>
</evidence>
<dbReference type="GO" id="GO:0004128">
    <property type="term" value="F:cytochrome-b5 reductase activity, acting on NAD(P)H"/>
    <property type="evidence" value="ECO:0007669"/>
    <property type="project" value="TreeGrafter"/>
</dbReference>
<evidence type="ECO:0000256" key="4">
    <source>
        <dbReference type="ARBA" id="ARBA00023002"/>
    </source>
</evidence>
<dbReference type="InterPro" id="IPR008333">
    <property type="entry name" value="Cbr1-like_FAD-bd_dom"/>
</dbReference>
<keyword evidence="8" id="KW-1185">Reference proteome</keyword>
<name>A0A5D2LFE8_GOSTO</name>
<evidence type="ECO:0000313" key="8">
    <source>
        <dbReference type="Proteomes" id="UP000322667"/>
    </source>
</evidence>
<dbReference type="InterPro" id="IPR001834">
    <property type="entry name" value="CBR-like"/>
</dbReference>
<dbReference type="PANTHER" id="PTHR19370:SF184">
    <property type="entry name" value="NADH-CYTOCHROME B5 REDUCTASE-LIKE"/>
    <property type="match status" value="1"/>
</dbReference>
<dbReference type="EMBL" id="CM017626">
    <property type="protein sequence ID" value="TYH77895.1"/>
    <property type="molecule type" value="Genomic_DNA"/>
</dbReference>
<proteinExistence type="predicted"/>
<dbReference type="PANTHER" id="PTHR19370">
    <property type="entry name" value="NADH-CYTOCHROME B5 REDUCTASE"/>
    <property type="match status" value="1"/>
</dbReference>
<dbReference type="AlphaFoldDB" id="A0A5D2LFE8"/>
<dbReference type="PRINTS" id="PR00406">
    <property type="entry name" value="CYTB5RDTASE"/>
</dbReference>
<feature type="binding site" evidence="5">
    <location>
        <position position="8"/>
    </location>
    <ligand>
        <name>FAD</name>
        <dbReference type="ChEBI" id="CHEBI:57692"/>
    </ligand>
</feature>
<sequence>MYPQGRMSHHFRELRVGDYLVVKGPKGRFRYQPGEVRAFGMIAGGSGITPMFQGRRLLTRATIGLIIEGGAYVSTVDEATFWRSLLTTMLP</sequence>
<dbReference type="Pfam" id="PF00970">
    <property type="entry name" value="FAD_binding_6"/>
    <property type="match status" value="1"/>
</dbReference>
<gene>
    <name evidence="7" type="ORF">ES332_D04G186800v1</name>
</gene>
<evidence type="ECO:0000256" key="2">
    <source>
        <dbReference type="ARBA" id="ARBA00022630"/>
    </source>
</evidence>
<protein>
    <recommendedName>
        <fullName evidence="6">Flavoprotein pyridine nucleotide cytochrome reductase-like FAD-binding domain-containing protein</fullName>
    </recommendedName>
</protein>
<reference evidence="7 8" key="1">
    <citation type="submission" date="2019-07" db="EMBL/GenBank/DDBJ databases">
        <title>WGS assembly of Gossypium tomentosum.</title>
        <authorList>
            <person name="Chen Z.J."/>
            <person name="Sreedasyam A."/>
            <person name="Ando A."/>
            <person name="Song Q."/>
            <person name="De L."/>
            <person name="Hulse-Kemp A."/>
            <person name="Ding M."/>
            <person name="Ye W."/>
            <person name="Kirkbride R."/>
            <person name="Jenkins J."/>
            <person name="Plott C."/>
            <person name="Lovell J."/>
            <person name="Lin Y.-M."/>
            <person name="Vaughn R."/>
            <person name="Liu B."/>
            <person name="Li W."/>
            <person name="Simpson S."/>
            <person name="Scheffler B."/>
            <person name="Saski C."/>
            <person name="Grover C."/>
            <person name="Hu G."/>
            <person name="Conover J."/>
            <person name="Carlson J."/>
            <person name="Shu S."/>
            <person name="Boston L."/>
            <person name="Williams M."/>
            <person name="Peterson D."/>
            <person name="Mcgee K."/>
            <person name="Jones D."/>
            <person name="Wendel J."/>
            <person name="Stelly D."/>
            <person name="Grimwood J."/>
            <person name="Schmutz J."/>
        </authorList>
    </citation>
    <scope>NUCLEOTIDE SEQUENCE [LARGE SCALE GENOMIC DNA]</scope>
    <source>
        <strain evidence="7">7179.01</strain>
    </source>
</reference>